<dbReference type="GO" id="GO:0016209">
    <property type="term" value="F:antioxidant activity"/>
    <property type="evidence" value="ECO:0007669"/>
    <property type="project" value="InterPro"/>
</dbReference>
<dbReference type="GO" id="GO:0016491">
    <property type="term" value="F:oxidoreductase activity"/>
    <property type="evidence" value="ECO:0007669"/>
    <property type="project" value="InterPro"/>
</dbReference>
<sequence>MPRTPLPGQTAPDLHLPLIIGSKWTLAEQSPGAFTMIVVYRGLHCPMCEKYLKQIRAMYDEFLAKGVEVLHVSMDGKDRATKAHEDWALDPIPMAYGLTEDQAADWGLYLSKSMKEAEPDVFAEPGLFLVRGTGELYLVDISNSPFSRPDLTVLLDKLDFIIEKDYPARGTKAA</sequence>
<evidence type="ECO:0000259" key="1">
    <source>
        <dbReference type="PROSITE" id="PS51352"/>
    </source>
</evidence>
<organism evidence="2 3">
    <name type="scientific">Kangsaoukella pontilimi</name>
    <dbReference type="NCBI Taxonomy" id="2691042"/>
    <lineage>
        <taxon>Bacteria</taxon>
        <taxon>Pseudomonadati</taxon>
        <taxon>Pseudomonadota</taxon>
        <taxon>Alphaproteobacteria</taxon>
        <taxon>Rhodobacterales</taxon>
        <taxon>Paracoccaceae</taxon>
        <taxon>Kangsaoukella</taxon>
    </lineage>
</organism>
<dbReference type="InterPro" id="IPR000866">
    <property type="entry name" value="AhpC/TSA"/>
</dbReference>
<dbReference type="AlphaFoldDB" id="A0A7C9MYQ5"/>
<dbReference type="SUPFAM" id="SSF52833">
    <property type="entry name" value="Thioredoxin-like"/>
    <property type="match status" value="1"/>
</dbReference>
<dbReference type="Pfam" id="PF00578">
    <property type="entry name" value="AhpC-TSA"/>
    <property type="match status" value="1"/>
</dbReference>
<dbReference type="Proteomes" id="UP000480350">
    <property type="component" value="Unassembled WGS sequence"/>
</dbReference>
<accession>A0A7C9MYQ5</accession>
<name>A0A7C9MYQ5_9RHOB</name>
<dbReference type="PROSITE" id="PS51352">
    <property type="entry name" value="THIOREDOXIN_2"/>
    <property type="match status" value="1"/>
</dbReference>
<evidence type="ECO:0000313" key="3">
    <source>
        <dbReference type="Proteomes" id="UP000480350"/>
    </source>
</evidence>
<keyword evidence="3" id="KW-1185">Reference proteome</keyword>
<dbReference type="RefSeq" id="WP_160762849.1">
    <property type="nucleotide sequence ID" value="NZ_WUPT01000001.1"/>
</dbReference>
<dbReference type="InterPro" id="IPR036249">
    <property type="entry name" value="Thioredoxin-like_sf"/>
</dbReference>
<reference evidence="2 3" key="1">
    <citation type="submission" date="2019-12" db="EMBL/GenBank/DDBJ databases">
        <authorList>
            <person name="Lee S.D."/>
        </authorList>
    </citation>
    <scope>NUCLEOTIDE SEQUENCE [LARGE SCALE GENOMIC DNA]</scope>
    <source>
        <strain evidence="2 3">GH1-50</strain>
    </source>
</reference>
<feature type="domain" description="Thioredoxin" evidence="1">
    <location>
        <begin position="5"/>
        <end position="163"/>
    </location>
</feature>
<dbReference type="EMBL" id="WUPT01000001">
    <property type="protein sequence ID" value="MXQ06938.1"/>
    <property type="molecule type" value="Genomic_DNA"/>
</dbReference>
<evidence type="ECO:0000313" key="2">
    <source>
        <dbReference type="EMBL" id="MXQ06938.1"/>
    </source>
</evidence>
<proteinExistence type="predicted"/>
<protein>
    <submittedName>
        <fullName evidence="2">Redoxin domain-containing protein</fullName>
    </submittedName>
</protein>
<comment type="caution">
    <text evidence="2">The sequence shown here is derived from an EMBL/GenBank/DDBJ whole genome shotgun (WGS) entry which is preliminary data.</text>
</comment>
<gene>
    <name evidence="2" type="ORF">GQ651_03665</name>
</gene>
<dbReference type="Gene3D" id="3.40.30.10">
    <property type="entry name" value="Glutaredoxin"/>
    <property type="match status" value="1"/>
</dbReference>
<reference evidence="2 3" key="2">
    <citation type="submission" date="2020-03" db="EMBL/GenBank/DDBJ databases">
        <title>Kangsaoukella pontilimi gen. nov., sp. nov., a new member of the family Rhodobacteraceae isolated from a tidal mudflat.</title>
        <authorList>
            <person name="Kim I.S."/>
        </authorList>
    </citation>
    <scope>NUCLEOTIDE SEQUENCE [LARGE SCALE GENOMIC DNA]</scope>
    <source>
        <strain evidence="2 3">GH1-50</strain>
    </source>
</reference>
<dbReference type="InterPro" id="IPR013766">
    <property type="entry name" value="Thioredoxin_domain"/>
</dbReference>